<proteinExistence type="predicted"/>
<feature type="transmembrane region" description="Helical" evidence="1">
    <location>
        <begin position="5"/>
        <end position="25"/>
    </location>
</feature>
<evidence type="ECO:0000313" key="2">
    <source>
        <dbReference type="EMBL" id="JAE03013.1"/>
    </source>
</evidence>
<organism evidence="2">
    <name type="scientific">Arundo donax</name>
    <name type="common">Giant reed</name>
    <name type="synonym">Donax arundinaceus</name>
    <dbReference type="NCBI Taxonomy" id="35708"/>
    <lineage>
        <taxon>Eukaryota</taxon>
        <taxon>Viridiplantae</taxon>
        <taxon>Streptophyta</taxon>
        <taxon>Embryophyta</taxon>
        <taxon>Tracheophyta</taxon>
        <taxon>Spermatophyta</taxon>
        <taxon>Magnoliopsida</taxon>
        <taxon>Liliopsida</taxon>
        <taxon>Poales</taxon>
        <taxon>Poaceae</taxon>
        <taxon>PACMAD clade</taxon>
        <taxon>Arundinoideae</taxon>
        <taxon>Arundineae</taxon>
        <taxon>Arundo</taxon>
    </lineage>
</organism>
<keyword evidence="1" id="KW-0472">Membrane</keyword>
<feature type="transmembrane region" description="Helical" evidence="1">
    <location>
        <begin position="31"/>
        <end position="49"/>
    </location>
</feature>
<accession>A0A0A9F412</accession>
<dbReference type="AlphaFoldDB" id="A0A0A9F412"/>
<protein>
    <submittedName>
        <fullName evidence="2">Uncharacterized protein</fullName>
    </submittedName>
</protein>
<name>A0A0A9F412_ARUDO</name>
<evidence type="ECO:0000256" key="1">
    <source>
        <dbReference type="SAM" id="Phobius"/>
    </source>
</evidence>
<sequence>MNLILLCNFINLDLILLVFCLLRLLKLLRMYVTTFPTILATSLLVLQAGMRTRSGLLMKASELYLLCSMQIFFTLFQ</sequence>
<reference evidence="2" key="2">
    <citation type="journal article" date="2015" name="Data Brief">
        <title>Shoot transcriptome of the giant reed, Arundo donax.</title>
        <authorList>
            <person name="Barrero R.A."/>
            <person name="Guerrero F.D."/>
            <person name="Moolhuijzen P."/>
            <person name="Goolsby J.A."/>
            <person name="Tidwell J."/>
            <person name="Bellgard S.E."/>
            <person name="Bellgard M.I."/>
        </authorList>
    </citation>
    <scope>NUCLEOTIDE SEQUENCE</scope>
    <source>
        <tissue evidence="2">Shoot tissue taken approximately 20 cm above the soil surface</tissue>
    </source>
</reference>
<keyword evidence="1" id="KW-0812">Transmembrane</keyword>
<dbReference type="EMBL" id="GBRH01194883">
    <property type="protein sequence ID" value="JAE03013.1"/>
    <property type="molecule type" value="Transcribed_RNA"/>
</dbReference>
<reference evidence="2" key="1">
    <citation type="submission" date="2014-09" db="EMBL/GenBank/DDBJ databases">
        <authorList>
            <person name="Magalhaes I.L.F."/>
            <person name="Oliveira U."/>
            <person name="Santos F.R."/>
            <person name="Vidigal T.H.D.A."/>
            <person name="Brescovit A.D."/>
            <person name="Santos A.J."/>
        </authorList>
    </citation>
    <scope>NUCLEOTIDE SEQUENCE</scope>
    <source>
        <tissue evidence="2">Shoot tissue taken approximately 20 cm above the soil surface</tissue>
    </source>
</reference>
<keyword evidence="1" id="KW-1133">Transmembrane helix</keyword>